<accession>A0A066RPI8</accession>
<organism evidence="1 2">
    <name type="scientific">Photobacterium galatheae</name>
    <dbReference type="NCBI Taxonomy" id="1654360"/>
    <lineage>
        <taxon>Bacteria</taxon>
        <taxon>Pseudomonadati</taxon>
        <taxon>Pseudomonadota</taxon>
        <taxon>Gammaproteobacteria</taxon>
        <taxon>Vibrionales</taxon>
        <taxon>Vibrionaceae</taxon>
        <taxon>Photobacterium</taxon>
    </lineage>
</organism>
<dbReference type="AlphaFoldDB" id="A0A066RPI8"/>
<evidence type="ECO:0000313" key="2">
    <source>
        <dbReference type="Proteomes" id="UP000027192"/>
    </source>
</evidence>
<dbReference type="Proteomes" id="UP000027192">
    <property type="component" value="Unassembled WGS sequence"/>
</dbReference>
<keyword evidence="2" id="KW-1185">Reference proteome</keyword>
<dbReference type="EMBL" id="JMIB01000009">
    <property type="protein sequence ID" value="KDM92380.1"/>
    <property type="molecule type" value="Genomic_DNA"/>
</dbReference>
<protein>
    <submittedName>
        <fullName evidence="1">Uncharacterized protein</fullName>
    </submittedName>
</protein>
<evidence type="ECO:0000313" key="1">
    <source>
        <dbReference type="EMBL" id="KDM92380.1"/>
    </source>
</evidence>
<comment type="caution">
    <text evidence="1">The sequence shown here is derived from an EMBL/GenBank/DDBJ whole genome shotgun (WGS) entry which is preliminary data.</text>
</comment>
<sequence>MAETSKVEDGDDIIRLVLGDRTPLTYQPFTVAEVKGMADEDPDDAVSVITEGGVTYLLFDLSIKGDDPLEVEVKEPFKIEINEYVKTANQLEQQITPYGYSLRDESFEQLPVDIYALFNDPETMRKRLLEALELYAKEELLRRLDAIDPGQCPQIDVDKLVTKINLRADDIADKHGLKIDHKYRLNSGDLTKFDDYIRGINNTSKILCALGYNLPGAMGLKVVDENGVAKIDEDSILAILGNGSDLQAIVSYLESKISDAFQGLGLPIPGSDSILSWAPLQEAMSWASELLEIDDFEVKLKMPSPEFIKAKISELGLDLPQNLDMPDFPVISFNKSFEPPTREDLVLKKRKDWNGFDLGNRKVIGAQAKAYYEIRGSEEVQWGVAVGRADVFLLGQTKNAIGAYAQAEAGPNLLEFNTDIQVLGMQLAKFNQRKTTDVLKYEKELLGSGDGYSYNYAYTQQFAIGPIPVYVSIGVYASANAKFGAGLTFTQVYAELVPMAKAGAFGEGAVGVKKVLSVGVKGDVDVLNLSAPLRGKAGLFFAQNGEPFLKLALTSDAFVRALNGKISAFVEYPWLSICKKKILGVKIPYPCIKAKKKSKTLFSYGGYVWNKSIMNWGLTYGYQGVHISGSMLDQTDRKEAAALQGKVDLYQRHLALEDYSQKTEARINEVFNLVKNTLTEEATTLLPQKDAALRVQFKNAQDNIEQYESWLLSSIENSTQRTIVAEQKSRVTKEWLAESSVDTSPAVSSEQQAAQNDAAVLRSLHGFLF</sequence>
<dbReference type="STRING" id="1654360.EA58_06580"/>
<proteinExistence type="predicted"/>
<gene>
    <name evidence="1" type="ORF">EA58_06580</name>
</gene>
<name>A0A066RPI8_9GAMM</name>
<reference evidence="1 2" key="1">
    <citation type="submission" date="2014-04" db="EMBL/GenBank/DDBJ databases">
        <title>Draft genome sequence of Photobacterium halotolerans S2753: a solonamide, ngercheumicin and holomycin producer.</title>
        <authorList>
            <person name="Machado H.R."/>
            <person name="Gram L."/>
        </authorList>
    </citation>
    <scope>NUCLEOTIDE SEQUENCE [LARGE SCALE GENOMIC DNA]</scope>
    <source>
        <strain evidence="1 2">S2753</strain>
    </source>
</reference>